<accession>A0A3F2ZVE0</accession>
<dbReference type="AlphaFoldDB" id="A0A3F2ZVE0"/>
<evidence type="ECO:0000313" key="3">
    <source>
        <dbReference type="Proteomes" id="UP000002333"/>
    </source>
</evidence>
<dbReference type="KEGG" id="cbi:CLJ_B3391"/>
<proteinExistence type="predicted"/>
<feature type="coiled-coil region" evidence="1">
    <location>
        <begin position="368"/>
        <end position="597"/>
    </location>
</feature>
<keyword evidence="1" id="KW-0175">Coiled coil</keyword>
<reference evidence="2 3" key="1">
    <citation type="journal article" date="2007" name="PLoS ONE">
        <title>Analysis of the neurotoxin complex genes in Clostridium botulinum A1-A4 and B1 strains: BoNT/A3, /Ba4 and /B1 clusters are located within plasmids.</title>
        <authorList>
            <person name="Smith T.J."/>
            <person name="Hill K.K."/>
            <person name="Foley B.T."/>
            <person name="Detter J.C."/>
            <person name="Munk A.C."/>
            <person name="Bruce D.C."/>
            <person name="Doggett N.A."/>
            <person name="Smith L.A."/>
            <person name="Marks J.D."/>
            <person name="Xie G."/>
            <person name="Brettin T.S."/>
        </authorList>
    </citation>
    <scope>NUCLEOTIDE SEQUENCE [LARGE SCALE GENOMIC DNA]</scope>
    <source>
        <strain evidence="3">657 / Type Ba4</strain>
    </source>
</reference>
<evidence type="ECO:0000256" key="1">
    <source>
        <dbReference type="SAM" id="Coils"/>
    </source>
</evidence>
<sequence>MNSNKSYIFKNIYGNMYEFYINKDNTLMCNEISKETKILENVSKFNINITYLGIIEVVCITFDGYIKYCKFNKKWSVQTLCKLKSHNNSIDEVNLFSKGNKLHIFFMFYENRYDSNGNILHYVWDGSKFKTNIIASINTIDGVERHYYLETLDNTINMFYITKEKNSNVISLCKYLNNDDWSSPKKLYRLNGNNINFSTLKRDKEFNILNLSEENGIYTLEHVTIDTKDNINNFPIYKTNNPVYNSTFIIFNDILYCVWSEHNKLMYSSFNGKKWSNSSQIDTESFDNIDMYRYIYEESPLDKSIESKNIFASISDNINIFLPKVTKTYNNKNNDKYDAESTIRKLLQEISKKNTLNYDLMNKTILLTEKLKEKNTHVNNLIENLNKVSIQKSNIENKYKSILEANNKLKIQTEDFKGKLNKESEKNELLKIRLEGKIDENENLKLRFDKKIEENNSLNEDLNNIIEKLQNQNITVIKNLENKYLIEIKGIKKQLEDKQNELKALLDKNKNLEENIKELKLENDNTKEKLERSKNHTLSNLRNKYDIEVSTIKQQLEEKEKSFKYITDYSQKLEATLDELKSENSTIKQQLEDSKNKNFIEKILGKSYK</sequence>
<evidence type="ECO:0000313" key="2">
    <source>
        <dbReference type="EMBL" id="ACQ52057.1"/>
    </source>
</evidence>
<reference evidence="3" key="2">
    <citation type="submission" date="2008-05" db="EMBL/GenBank/DDBJ databases">
        <title>Genome sequence of Clostridium botulinum Ba4 strain 657.</title>
        <authorList>
            <person name="Shrivastava S."/>
            <person name="Brown J.L."/>
            <person name="Bruce D."/>
            <person name="Detter C."/>
            <person name="Munk C."/>
            <person name="Smith L.A."/>
            <person name="Smith T.J."/>
            <person name="Sutton G."/>
            <person name="Brettin T.S."/>
        </authorList>
    </citation>
    <scope>NUCLEOTIDE SEQUENCE [LARGE SCALE GENOMIC DNA]</scope>
    <source>
        <strain evidence="3">657 / Type Ba4</strain>
    </source>
</reference>
<name>A0A3F2ZVE0_CLOB6</name>
<dbReference type="RefSeq" id="WP_003360150.1">
    <property type="nucleotide sequence ID" value="NC_012658.1"/>
</dbReference>
<organism evidence="2 3">
    <name type="scientific">Clostridium botulinum (strain 657 / Type Ba4)</name>
    <dbReference type="NCBI Taxonomy" id="515621"/>
    <lineage>
        <taxon>Bacteria</taxon>
        <taxon>Bacillati</taxon>
        <taxon>Bacillota</taxon>
        <taxon>Clostridia</taxon>
        <taxon>Eubacteriales</taxon>
        <taxon>Clostridiaceae</taxon>
        <taxon>Clostridium</taxon>
    </lineage>
</organism>
<protein>
    <submittedName>
        <fullName evidence="2">Uncharacterized protein</fullName>
    </submittedName>
</protein>
<dbReference type="EMBL" id="CP001083">
    <property type="protein sequence ID" value="ACQ52057.1"/>
    <property type="molecule type" value="Genomic_DNA"/>
</dbReference>
<dbReference type="Proteomes" id="UP000002333">
    <property type="component" value="Chromosome"/>
</dbReference>
<gene>
    <name evidence="2" type="ordered locus">CLJ_B3391</name>
</gene>